<dbReference type="InterPro" id="IPR002495">
    <property type="entry name" value="Glyco_trans_8"/>
</dbReference>
<organism evidence="4 5">
    <name type="scientific">Paenibacillus thailandensis</name>
    <dbReference type="NCBI Taxonomy" id="393250"/>
    <lineage>
        <taxon>Bacteria</taxon>
        <taxon>Bacillati</taxon>
        <taxon>Bacillota</taxon>
        <taxon>Bacilli</taxon>
        <taxon>Bacillales</taxon>
        <taxon>Paenibacillaceae</taxon>
        <taxon>Paenibacillus</taxon>
    </lineage>
</organism>
<dbReference type="SUPFAM" id="SSF53448">
    <property type="entry name" value="Nucleotide-diphospho-sugar transferases"/>
    <property type="match status" value="1"/>
</dbReference>
<dbReference type="CDD" id="cd04194">
    <property type="entry name" value="GT8_A4GalT_like"/>
    <property type="match status" value="1"/>
</dbReference>
<reference evidence="5" key="1">
    <citation type="journal article" date="2019" name="Int. J. Syst. Evol. Microbiol.">
        <title>The Global Catalogue of Microorganisms (GCM) 10K type strain sequencing project: providing services to taxonomists for standard genome sequencing and annotation.</title>
        <authorList>
            <consortium name="The Broad Institute Genomics Platform"/>
            <consortium name="The Broad Institute Genome Sequencing Center for Infectious Disease"/>
            <person name="Wu L."/>
            <person name="Ma J."/>
        </authorList>
    </citation>
    <scope>NUCLEOTIDE SEQUENCE [LARGE SCALE GENOMIC DNA]</scope>
    <source>
        <strain evidence="5">TISTR 1827</strain>
    </source>
</reference>
<dbReference type="PANTHER" id="PTHR13778:SF47">
    <property type="entry name" value="LIPOPOLYSACCHARIDE 1,3-GALACTOSYLTRANSFERASE"/>
    <property type="match status" value="1"/>
</dbReference>
<evidence type="ECO:0000256" key="1">
    <source>
        <dbReference type="ARBA" id="ARBA00022676"/>
    </source>
</evidence>
<proteinExistence type="predicted"/>
<evidence type="ECO:0000313" key="5">
    <source>
        <dbReference type="Proteomes" id="UP001597493"/>
    </source>
</evidence>
<dbReference type="Pfam" id="PF01501">
    <property type="entry name" value="Glyco_transf_8"/>
    <property type="match status" value="1"/>
</dbReference>
<sequence length="289" mass="33783">MTATNNKFAKPLGVMLYSLLSNTKSASQMIIYIIESDLSPDNKNRLEKVVVNAGASVKFLTIPQSMYSGLKTRPHLPQETYYRLAIPKLLDKKISKALYLDGDIIVKNDITRLWKIKLGDYYVAAVRRPKIPDQVIKRLGITKKSDYFNAGVLLMNLKKWREHKISEKILEFGKKKFLIKFPSQDPMNAVLKGKWLKLNRKWNYTSTYARMNPNIDPYIIHYSGPDKKPWDNDRHVFRHEYLKYEKELEWDVLEEANVLTYRPIKRSTIYKRLRRPSSKLAGKKSVRTG</sequence>
<accession>A0ABW5QW27</accession>
<gene>
    <name evidence="4" type="ORF">ACFSW5_08540</name>
</gene>
<dbReference type="InterPro" id="IPR029044">
    <property type="entry name" value="Nucleotide-diphossugar_trans"/>
</dbReference>
<comment type="caution">
    <text evidence="4">The sequence shown here is derived from an EMBL/GenBank/DDBJ whole genome shotgun (WGS) entry which is preliminary data.</text>
</comment>
<dbReference type="InterPro" id="IPR050748">
    <property type="entry name" value="Glycosyltrans_8_dom-fam"/>
</dbReference>
<dbReference type="Proteomes" id="UP001597493">
    <property type="component" value="Unassembled WGS sequence"/>
</dbReference>
<keyword evidence="5" id="KW-1185">Reference proteome</keyword>
<evidence type="ECO:0000256" key="3">
    <source>
        <dbReference type="ARBA" id="ARBA00022723"/>
    </source>
</evidence>
<keyword evidence="1" id="KW-0328">Glycosyltransferase</keyword>
<evidence type="ECO:0000256" key="2">
    <source>
        <dbReference type="ARBA" id="ARBA00022679"/>
    </source>
</evidence>
<dbReference type="Gene3D" id="3.90.550.10">
    <property type="entry name" value="Spore Coat Polysaccharide Biosynthesis Protein SpsA, Chain A"/>
    <property type="match status" value="1"/>
</dbReference>
<evidence type="ECO:0000313" key="4">
    <source>
        <dbReference type="EMBL" id="MFD2660320.1"/>
    </source>
</evidence>
<dbReference type="RefSeq" id="WP_379271448.1">
    <property type="nucleotide sequence ID" value="NZ_JBHUGT010000046.1"/>
</dbReference>
<dbReference type="EMBL" id="JBHUMY010000007">
    <property type="protein sequence ID" value="MFD2660320.1"/>
    <property type="molecule type" value="Genomic_DNA"/>
</dbReference>
<protein>
    <submittedName>
        <fullName evidence="4">Glycosyltransferase family 8 protein</fullName>
    </submittedName>
</protein>
<keyword evidence="3" id="KW-0479">Metal-binding</keyword>
<keyword evidence="2" id="KW-0808">Transferase</keyword>
<dbReference type="PANTHER" id="PTHR13778">
    <property type="entry name" value="GLYCOSYLTRANSFERASE 8 DOMAIN-CONTAINING PROTEIN"/>
    <property type="match status" value="1"/>
</dbReference>
<name>A0ABW5QW27_9BACL</name>